<dbReference type="InterPro" id="IPR000485">
    <property type="entry name" value="AsnC-type_HTH_dom"/>
</dbReference>
<dbReference type="Gene3D" id="1.10.10.10">
    <property type="entry name" value="Winged helix-like DNA-binding domain superfamily/Winged helix DNA-binding domain"/>
    <property type="match status" value="1"/>
</dbReference>
<dbReference type="Gene3D" id="3.30.70.920">
    <property type="match status" value="1"/>
</dbReference>
<dbReference type="InterPro" id="IPR019888">
    <property type="entry name" value="Tscrpt_reg_AsnC-like"/>
</dbReference>
<sequence length="160" mass="18653">MNTSTTFHPDKIDRRLLELLQRDCNAPLADIAEQVNLSVTPCWRRIQRLEKEGYIKRRVALLDAEKLNVGVTVFVLLKTNRHSVEWYSSLQTAISLIPEVVEFYRLSGSIDYLLRIVVPDIKHYDQIYQKLIRNHELLDVCAGFSMEQIKSTTMLPMDYL</sequence>
<dbReference type="InterPro" id="IPR019885">
    <property type="entry name" value="Tscrpt_reg_HTH_AsnC-type_CS"/>
</dbReference>
<organism evidence="5 7">
    <name type="scientific">Achromobacter denitrificans</name>
    <name type="common">Alcaligenes denitrificans</name>
    <dbReference type="NCBI Taxonomy" id="32002"/>
    <lineage>
        <taxon>Bacteria</taxon>
        <taxon>Pseudomonadati</taxon>
        <taxon>Pseudomonadota</taxon>
        <taxon>Betaproteobacteria</taxon>
        <taxon>Burkholderiales</taxon>
        <taxon>Alcaligenaceae</taxon>
        <taxon>Achromobacter</taxon>
    </lineage>
</organism>
<dbReference type="PROSITE" id="PS00519">
    <property type="entry name" value="HTH_ASNC_1"/>
    <property type="match status" value="1"/>
</dbReference>
<proteinExistence type="predicted"/>
<keyword evidence="8" id="KW-1185">Reference proteome</keyword>
<dbReference type="GO" id="GO:0043200">
    <property type="term" value="P:response to amino acid"/>
    <property type="evidence" value="ECO:0007669"/>
    <property type="project" value="TreeGrafter"/>
</dbReference>
<keyword evidence="3" id="KW-0804">Transcription</keyword>
<dbReference type="EMBL" id="CP054569">
    <property type="protein sequence ID" value="QKQ47560.1"/>
    <property type="molecule type" value="Genomic_DNA"/>
</dbReference>
<dbReference type="PANTHER" id="PTHR30154:SF17">
    <property type="entry name" value="DNA-BINDING TRANSCRIPTIONAL ACTIVATOR DECR"/>
    <property type="match status" value="1"/>
</dbReference>
<evidence type="ECO:0000256" key="1">
    <source>
        <dbReference type="ARBA" id="ARBA00023015"/>
    </source>
</evidence>
<dbReference type="EMBL" id="CP154792">
    <property type="protein sequence ID" value="XAN18180.1"/>
    <property type="molecule type" value="Genomic_DNA"/>
</dbReference>
<reference evidence="6 8" key="2">
    <citation type="submission" date="2024-05" db="EMBL/GenBank/DDBJ databases">
        <title>Achromobacter denitrificans. BP1, complete genome.</title>
        <authorList>
            <person name="Zhang B."/>
        </authorList>
    </citation>
    <scope>NUCLEOTIDE SEQUENCE [LARGE SCALE GENOMIC DNA]</scope>
    <source>
        <strain evidence="6 8">BP1</strain>
    </source>
</reference>
<dbReference type="Proteomes" id="UP001446337">
    <property type="component" value="Chromosome"/>
</dbReference>
<keyword evidence="2" id="KW-0238">DNA-binding</keyword>
<name>A0A3R9MJ07_ACHDE</name>
<evidence type="ECO:0000259" key="4">
    <source>
        <dbReference type="PROSITE" id="PS50956"/>
    </source>
</evidence>
<dbReference type="STRING" id="32002.BVK87_23490"/>
<dbReference type="SMART" id="SM00344">
    <property type="entry name" value="HTH_ASNC"/>
    <property type="match status" value="1"/>
</dbReference>
<dbReference type="SUPFAM" id="SSF54909">
    <property type="entry name" value="Dimeric alpha+beta barrel"/>
    <property type="match status" value="1"/>
</dbReference>
<dbReference type="CDD" id="cd00090">
    <property type="entry name" value="HTH_ARSR"/>
    <property type="match status" value="1"/>
</dbReference>
<dbReference type="AlphaFoldDB" id="A0A3R9MJ07"/>
<dbReference type="RefSeq" id="WP_062681820.1">
    <property type="nucleotide sequence ID" value="NZ_BLWG01000334.1"/>
</dbReference>
<evidence type="ECO:0000313" key="8">
    <source>
        <dbReference type="Proteomes" id="UP001446337"/>
    </source>
</evidence>
<keyword evidence="1" id="KW-0805">Transcription regulation</keyword>
<dbReference type="PROSITE" id="PS50956">
    <property type="entry name" value="HTH_ASNC_2"/>
    <property type="match status" value="1"/>
</dbReference>
<dbReference type="GO" id="GO:0043565">
    <property type="term" value="F:sequence-specific DNA binding"/>
    <property type="evidence" value="ECO:0007669"/>
    <property type="project" value="InterPro"/>
</dbReference>
<dbReference type="Proteomes" id="UP000509782">
    <property type="component" value="Chromosome"/>
</dbReference>
<gene>
    <name evidence="6" type="ORF">AAIK43_09110</name>
    <name evidence="5" type="ORF">FOC81_13015</name>
</gene>
<dbReference type="SUPFAM" id="SSF46785">
    <property type="entry name" value="Winged helix' DNA-binding domain"/>
    <property type="match status" value="1"/>
</dbReference>
<dbReference type="PRINTS" id="PR00033">
    <property type="entry name" value="HTHASNC"/>
</dbReference>
<protein>
    <submittedName>
        <fullName evidence="5">Lrp/AsnC family transcriptional regulator</fullName>
    </submittedName>
</protein>
<dbReference type="InterPro" id="IPR011991">
    <property type="entry name" value="ArsR-like_HTH"/>
</dbReference>
<feature type="domain" description="HTH asnC-type" evidence="4">
    <location>
        <begin position="9"/>
        <end position="72"/>
    </location>
</feature>
<dbReference type="InterPro" id="IPR019887">
    <property type="entry name" value="Tscrpt_reg_AsnC/Lrp_C"/>
</dbReference>
<dbReference type="Pfam" id="PF01037">
    <property type="entry name" value="AsnC_trans_reg"/>
    <property type="match status" value="1"/>
</dbReference>
<reference evidence="5 7" key="1">
    <citation type="submission" date="2020-05" db="EMBL/GenBank/DDBJ databases">
        <title>FDA dAtabase for Regulatory Grade micrObial Sequences (FDA-ARGOS): Supporting development and validation of Infectious Disease Dx tests.</title>
        <authorList>
            <person name="Sproer C."/>
            <person name="Gronow S."/>
            <person name="Severitt S."/>
            <person name="Schroder I."/>
            <person name="Tallon L."/>
            <person name="Sadzewicz L."/>
            <person name="Zhao X."/>
            <person name="Vavikolanu K."/>
            <person name="Mehta A."/>
            <person name="Aluvathingal J."/>
            <person name="Nadendla S."/>
            <person name="Myers T."/>
            <person name="Yan Y."/>
            <person name="Sichtig H."/>
        </authorList>
    </citation>
    <scope>NUCLEOTIDE SEQUENCE [LARGE SCALE GENOMIC DNA]</scope>
    <source>
        <strain evidence="5 7">FDAARGOS_787</strain>
    </source>
</reference>
<dbReference type="InterPro" id="IPR011008">
    <property type="entry name" value="Dimeric_a/b-barrel"/>
</dbReference>
<dbReference type="GO" id="GO:0005829">
    <property type="term" value="C:cytosol"/>
    <property type="evidence" value="ECO:0007669"/>
    <property type="project" value="TreeGrafter"/>
</dbReference>
<evidence type="ECO:0000256" key="2">
    <source>
        <dbReference type="ARBA" id="ARBA00023125"/>
    </source>
</evidence>
<evidence type="ECO:0000256" key="3">
    <source>
        <dbReference type="ARBA" id="ARBA00023163"/>
    </source>
</evidence>
<dbReference type="OrthoDB" id="8526125at2"/>
<dbReference type="GeneID" id="92846540"/>
<dbReference type="InterPro" id="IPR036388">
    <property type="entry name" value="WH-like_DNA-bd_sf"/>
</dbReference>
<accession>A0A3R9MJ07</accession>
<evidence type="ECO:0000313" key="6">
    <source>
        <dbReference type="EMBL" id="XAN18180.1"/>
    </source>
</evidence>
<dbReference type="Pfam" id="PF13412">
    <property type="entry name" value="HTH_24"/>
    <property type="match status" value="1"/>
</dbReference>
<dbReference type="GO" id="GO:0006355">
    <property type="term" value="P:regulation of DNA-templated transcription"/>
    <property type="evidence" value="ECO:0007669"/>
    <property type="project" value="UniProtKB-ARBA"/>
</dbReference>
<evidence type="ECO:0000313" key="7">
    <source>
        <dbReference type="Proteomes" id="UP000509782"/>
    </source>
</evidence>
<dbReference type="PANTHER" id="PTHR30154">
    <property type="entry name" value="LEUCINE-RESPONSIVE REGULATORY PROTEIN"/>
    <property type="match status" value="1"/>
</dbReference>
<dbReference type="InterPro" id="IPR036390">
    <property type="entry name" value="WH_DNA-bd_sf"/>
</dbReference>
<evidence type="ECO:0000313" key="5">
    <source>
        <dbReference type="EMBL" id="QKQ47560.1"/>
    </source>
</evidence>